<reference evidence="1" key="3">
    <citation type="submission" date="2016-07" db="EMBL/GenBank/DDBJ databases">
        <title>Evolution of pathogenesis and genome organization in the Tremellales.</title>
        <authorList>
            <person name="Cuomo C."/>
            <person name="Litvintseva A."/>
            <person name="Heitman J."/>
            <person name="Chen Y."/>
            <person name="Sun S."/>
            <person name="Springer D."/>
            <person name="Dromer F."/>
            <person name="Young S."/>
            <person name="Zeng Q."/>
            <person name="Chapman S."/>
            <person name="Gujja S."/>
            <person name="Saif S."/>
            <person name="Birren B."/>
        </authorList>
    </citation>
    <scope>NUCLEOTIDE SEQUENCE</scope>
    <source>
        <strain evidence="1">CBS 10737</strain>
    </source>
</reference>
<evidence type="ECO:0000313" key="2">
    <source>
        <dbReference type="EMBL" id="WWC69647.1"/>
    </source>
</evidence>
<evidence type="ECO:0000313" key="1">
    <source>
        <dbReference type="EMBL" id="OCF52122.1"/>
    </source>
</evidence>
<dbReference type="GeneID" id="30169776"/>
<organism evidence="1">
    <name type="scientific">Kwoniella pini CBS 10737</name>
    <dbReference type="NCBI Taxonomy" id="1296096"/>
    <lineage>
        <taxon>Eukaryota</taxon>
        <taxon>Fungi</taxon>
        <taxon>Dikarya</taxon>
        <taxon>Basidiomycota</taxon>
        <taxon>Agaricomycotina</taxon>
        <taxon>Tremellomycetes</taxon>
        <taxon>Tremellales</taxon>
        <taxon>Cryptococcaceae</taxon>
        <taxon>Kwoniella</taxon>
    </lineage>
</organism>
<dbReference type="AlphaFoldDB" id="A0A1B9I940"/>
<accession>A0A1B9I940</accession>
<sequence>MPLFYKVIYWCTRIYYKVKIPLTQLKSRNGDSSIVKRKSTEIPDDIWLLIFQHVRRPTEEIMKDRSERQSTLVLAHNREQTKPIGDWGNYHQNDLNFHRLASPALYGKAIVNDPDLFFYGINTSSPSTNRLSKINQLAHVQSLTMIYASTLCPSRTINFDEVSIYRRPLQRTTKEFIKNFIIALDSTRNANFEIANYRSNQKVKTTKVFPNLQQVVMGISPFFSSDQHKWLFSDGATKRPVVLQHDLIVKDLLTQRREIGYEFAEMLNEISFLPLKMCNHSLHGPWGISLSPAKFILHHPQRQQS</sequence>
<dbReference type="Proteomes" id="UP000094020">
    <property type="component" value="Chromosome 4"/>
</dbReference>
<gene>
    <name evidence="1" type="ORF">I206_01407</name>
    <name evidence="2" type="ORF">I206_103590</name>
</gene>
<dbReference type="EMBL" id="CP144522">
    <property type="protein sequence ID" value="WWC69647.1"/>
    <property type="molecule type" value="Genomic_DNA"/>
</dbReference>
<reference evidence="2" key="2">
    <citation type="submission" date="2013-07" db="EMBL/GenBank/DDBJ databases">
        <authorList>
            <consortium name="The Broad Institute Genome Sequencing Platform"/>
            <person name="Cuomo C."/>
            <person name="Litvintseva A."/>
            <person name="Chen Y."/>
            <person name="Heitman J."/>
            <person name="Sun S."/>
            <person name="Springer D."/>
            <person name="Dromer F."/>
            <person name="Young S.K."/>
            <person name="Zeng Q."/>
            <person name="Gargeya S."/>
            <person name="Fitzgerald M."/>
            <person name="Abouelleil A."/>
            <person name="Alvarado L."/>
            <person name="Berlin A.M."/>
            <person name="Chapman S.B."/>
            <person name="Dewar J."/>
            <person name="Goldberg J."/>
            <person name="Griggs A."/>
            <person name="Gujja S."/>
            <person name="Hansen M."/>
            <person name="Howarth C."/>
            <person name="Imamovic A."/>
            <person name="Larimer J."/>
            <person name="McCowan C."/>
            <person name="Murphy C."/>
            <person name="Pearson M."/>
            <person name="Priest M."/>
            <person name="Roberts A."/>
            <person name="Saif S."/>
            <person name="Shea T."/>
            <person name="Sykes S."/>
            <person name="Wortman J."/>
            <person name="Nusbaum C."/>
            <person name="Birren B."/>
        </authorList>
    </citation>
    <scope>NUCLEOTIDE SEQUENCE</scope>
    <source>
        <strain evidence="2">CBS 10737</strain>
    </source>
</reference>
<dbReference type="EMBL" id="KI894008">
    <property type="protein sequence ID" value="OCF52122.1"/>
    <property type="molecule type" value="Genomic_DNA"/>
</dbReference>
<proteinExistence type="predicted"/>
<protein>
    <submittedName>
        <fullName evidence="1">Uncharacterized protein</fullName>
    </submittedName>
</protein>
<name>A0A1B9I940_9TREE</name>
<dbReference type="OrthoDB" id="10551749at2759"/>
<evidence type="ECO:0000313" key="3">
    <source>
        <dbReference type="Proteomes" id="UP000094020"/>
    </source>
</evidence>
<reference evidence="2" key="4">
    <citation type="submission" date="2024-02" db="EMBL/GenBank/DDBJ databases">
        <title>Comparative genomics of Cryptococcus and Kwoniella reveals pathogenesis evolution and contrasting modes of karyotype evolution via chromosome fusion or intercentromeric recombination.</title>
        <authorList>
            <person name="Coelho M.A."/>
            <person name="David-Palma M."/>
            <person name="Shea T."/>
            <person name="Bowers K."/>
            <person name="McGinley-Smith S."/>
            <person name="Mohammad A.W."/>
            <person name="Gnirke A."/>
            <person name="Yurkov A.M."/>
            <person name="Nowrousian M."/>
            <person name="Sun S."/>
            <person name="Cuomo C.A."/>
            <person name="Heitman J."/>
        </authorList>
    </citation>
    <scope>NUCLEOTIDE SEQUENCE</scope>
    <source>
        <strain evidence="2">CBS 10737</strain>
    </source>
</reference>
<dbReference type="RefSeq" id="XP_019013341.1">
    <property type="nucleotide sequence ID" value="XM_019153180.1"/>
</dbReference>
<keyword evidence="3" id="KW-1185">Reference proteome</keyword>
<reference evidence="1" key="1">
    <citation type="submission" date="2013-07" db="EMBL/GenBank/DDBJ databases">
        <title>The Genome Sequence of Cryptococcus pinus CBS10737.</title>
        <authorList>
            <consortium name="The Broad Institute Genome Sequencing Platform"/>
            <person name="Cuomo C."/>
            <person name="Litvintseva A."/>
            <person name="Chen Y."/>
            <person name="Heitman J."/>
            <person name="Sun S."/>
            <person name="Springer D."/>
            <person name="Dromer F."/>
            <person name="Young S.K."/>
            <person name="Zeng Q."/>
            <person name="Gargeya S."/>
            <person name="Fitzgerald M."/>
            <person name="Abouelleil A."/>
            <person name="Alvarado L."/>
            <person name="Berlin A.M."/>
            <person name="Chapman S.B."/>
            <person name="Dewar J."/>
            <person name="Goldberg J."/>
            <person name="Griggs A."/>
            <person name="Gujja S."/>
            <person name="Hansen M."/>
            <person name="Howarth C."/>
            <person name="Imamovic A."/>
            <person name="Larimer J."/>
            <person name="McCowan C."/>
            <person name="Murphy C."/>
            <person name="Pearson M."/>
            <person name="Priest M."/>
            <person name="Roberts A."/>
            <person name="Saif S."/>
            <person name="Shea T."/>
            <person name="Sykes S."/>
            <person name="Wortman J."/>
            <person name="Nusbaum C."/>
            <person name="Birren B."/>
        </authorList>
    </citation>
    <scope>NUCLEOTIDE SEQUENCE [LARGE SCALE GENOMIC DNA]</scope>
    <source>
        <strain evidence="1">CBS 10737</strain>
    </source>
</reference>
<dbReference type="KEGG" id="kpin:30169776"/>